<dbReference type="SUPFAM" id="SSF52540">
    <property type="entry name" value="P-loop containing nucleoside triphosphate hydrolases"/>
    <property type="match status" value="1"/>
</dbReference>
<dbReference type="InterPro" id="IPR002543">
    <property type="entry name" value="FtsK_dom"/>
</dbReference>
<dbReference type="GO" id="GO:0003677">
    <property type="term" value="F:DNA binding"/>
    <property type="evidence" value="ECO:0007669"/>
    <property type="project" value="InterPro"/>
</dbReference>
<accession>A0A9Y2IEE7</accession>
<evidence type="ECO:0000256" key="2">
    <source>
        <dbReference type="ARBA" id="ARBA00022840"/>
    </source>
</evidence>
<dbReference type="Gene3D" id="3.40.50.300">
    <property type="entry name" value="P-loop containing nucleotide triphosphate hydrolases"/>
    <property type="match status" value="1"/>
</dbReference>
<protein>
    <submittedName>
        <fullName evidence="5">FtsK/SpoIIIE domain-containing protein</fullName>
    </submittedName>
</protein>
<name>A0A9Y2IEE7_9PSEU</name>
<reference evidence="5 6" key="1">
    <citation type="submission" date="2023-06" db="EMBL/GenBank/DDBJ databases">
        <authorList>
            <person name="Oyuntsetseg B."/>
            <person name="Kim S.B."/>
        </authorList>
    </citation>
    <scope>NUCLEOTIDE SEQUENCE [LARGE SCALE GENOMIC DNA]</scope>
    <source>
        <strain evidence="5 6">2-15</strain>
    </source>
</reference>
<gene>
    <name evidence="5" type="ORF">QRX50_37125</name>
</gene>
<dbReference type="Proteomes" id="UP001236014">
    <property type="component" value="Chromosome"/>
</dbReference>
<dbReference type="KEGG" id="acab:QRX50_37125"/>
<feature type="domain" description="FtsK" evidence="4">
    <location>
        <begin position="296"/>
        <end position="510"/>
    </location>
</feature>
<evidence type="ECO:0000313" key="6">
    <source>
        <dbReference type="Proteomes" id="UP001236014"/>
    </source>
</evidence>
<dbReference type="AlphaFoldDB" id="A0A9Y2IEE7"/>
<dbReference type="PANTHER" id="PTHR22683:SF41">
    <property type="entry name" value="DNA TRANSLOCASE FTSK"/>
    <property type="match status" value="1"/>
</dbReference>
<feature type="binding site" evidence="3">
    <location>
        <begin position="323"/>
        <end position="330"/>
    </location>
    <ligand>
        <name>ATP</name>
        <dbReference type="ChEBI" id="CHEBI:30616"/>
    </ligand>
</feature>
<keyword evidence="1 3" id="KW-0547">Nucleotide-binding</keyword>
<evidence type="ECO:0000259" key="4">
    <source>
        <dbReference type="PROSITE" id="PS50901"/>
    </source>
</evidence>
<dbReference type="PROSITE" id="PS50901">
    <property type="entry name" value="FTSK"/>
    <property type="match status" value="1"/>
</dbReference>
<dbReference type="GO" id="GO:0005524">
    <property type="term" value="F:ATP binding"/>
    <property type="evidence" value="ECO:0007669"/>
    <property type="project" value="UniProtKB-UniRule"/>
</dbReference>
<evidence type="ECO:0000256" key="1">
    <source>
        <dbReference type="ARBA" id="ARBA00022741"/>
    </source>
</evidence>
<dbReference type="InterPro" id="IPR027417">
    <property type="entry name" value="P-loop_NTPase"/>
</dbReference>
<evidence type="ECO:0000313" key="5">
    <source>
        <dbReference type="EMBL" id="WIX76998.1"/>
    </source>
</evidence>
<keyword evidence="6" id="KW-1185">Reference proteome</keyword>
<organism evidence="5 6">
    <name type="scientific">Amycolatopsis carbonis</name>
    <dbReference type="NCBI Taxonomy" id="715471"/>
    <lineage>
        <taxon>Bacteria</taxon>
        <taxon>Bacillati</taxon>
        <taxon>Actinomycetota</taxon>
        <taxon>Actinomycetes</taxon>
        <taxon>Pseudonocardiales</taxon>
        <taxon>Pseudonocardiaceae</taxon>
        <taxon>Amycolatopsis</taxon>
    </lineage>
</organism>
<dbReference type="PANTHER" id="PTHR22683">
    <property type="entry name" value="SPORULATION PROTEIN RELATED"/>
    <property type="match status" value="1"/>
</dbReference>
<evidence type="ECO:0000256" key="3">
    <source>
        <dbReference type="PROSITE-ProRule" id="PRU00289"/>
    </source>
</evidence>
<dbReference type="RefSeq" id="WP_285967740.1">
    <property type="nucleotide sequence ID" value="NZ_CP127294.1"/>
</dbReference>
<keyword evidence="2 3" id="KW-0067">ATP-binding</keyword>
<dbReference type="InterPro" id="IPR050206">
    <property type="entry name" value="FtsK/SpoIIIE/SftA"/>
</dbReference>
<proteinExistence type="predicted"/>
<dbReference type="EMBL" id="CP127294">
    <property type="protein sequence ID" value="WIX76998.1"/>
    <property type="molecule type" value="Genomic_DNA"/>
</dbReference>
<sequence>MADSLPVKADPVLDGELVDDTLPQPRRRERRRNRFALWWLHSPRVPLWLKSRPQAVQALKDAVAWLVLSPLRFLGAVVRGVVVGARWWRGWVTVRDYRTAAEESEKLADKFIEIRALTLFRWKVSGAITVVVAIAVAVVDLVYGDDPLWIAGAAASVALAVLGRRKDGSPGRKPALAGPRTLTWTMDPQVLVDAFRDAKLIGKDETLRLVERATRVGDGWAVTVDLPATRKAADVVKNRDALASALAVDEVQLIVERVRGNGGHAGRVAMWVADEDPYASPPLRTPLLGVTQWDAWRPIPFGRDARDRRIDLPLVWTSLLVGAIPRQGKTFSARLAAAGLILDAWVRLYVADFKAGKDWDAAGLVAHRFMSGDEPEHVLALVDWLIELVGEVQTRFRRMRDLDDLTCPESKVTPEMSRDKALNMPITAIFIDEVQVPLEDRTPVDVQGKKLPAGEYVGELLTWLAKKGPAAGIVLVLATQRPDSKTIPSGLRAVLGSRFALRVMDWRDSNIVLGEQMNTRGFDSSRLLPSHKGVGILRPDGDTAAGADVLAMTVRTYYMPNEDWRTICEQGRALREAAGTLTGHAAGQDTMPLLDHAAAMMAISAGQPVDAVELPALLASIVDYLGDDLSEDGRDFVPTAELLDALEMDRRTFAQEMTDLGCRPTRDRVTGDDGEVRQVRGYLTAEIRSAISRATSGDGPDVEEDQP</sequence>